<evidence type="ECO:0000256" key="4">
    <source>
        <dbReference type="ARBA" id="ARBA00023136"/>
    </source>
</evidence>
<name>A0ABU0TM08_9FLAO</name>
<accession>A0ABU0TM08</accession>
<protein>
    <submittedName>
        <fullName evidence="7">Antimicrobial peptide system SdpB family protein</fullName>
    </submittedName>
</protein>
<dbReference type="SMART" id="SM00752">
    <property type="entry name" value="HTTM"/>
    <property type="match status" value="1"/>
</dbReference>
<proteinExistence type="predicted"/>
<evidence type="ECO:0000256" key="5">
    <source>
        <dbReference type="SAM" id="Phobius"/>
    </source>
</evidence>
<keyword evidence="8" id="KW-1185">Reference proteome</keyword>
<dbReference type="InterPro" id="IPR011020">
    <property type="entry name" value="HTTM-like"/>
</dbReference>
<dbReference type="NCBIfam" id="TIGR04033">
    <property type="entry name" value="export_SdpB"/>
    <property type="match status" value="1"/>
</dbReference>
<feature type="transmembrane region" description="Helical" evidence="5">
    <location>
        <begin position="245"/>
        <end position="278"/>
    </location>
</feature>
<comment type="subcellular location">
    <subcellularLocation>
        <location evidence="1">Endomembrane system</location>
        <topology evidence="1">Multi-pass membrane protein</topology>
    </subcellularLocation>
</comment>
<feature type="transmembrane region" description="Helical" evidence="5">
    <location>
        <begin position="217"/>
        <end position="239"/>
    </location>
</feature>
<dbReference type="Proteomes" id="UP001225072">
    <property type="component" value="Unassembled WGS sequence"/>
</dbReference>
<dbReference type="InterPro" id="IPR052964">
    <property type="entry name" value="Sporulation_signal_mat"/>
</dbReference>
<feature type="transmembrane region" description="Helical" evidence="5">
    <location>
        <begin position="154"/>
        <end position="172"/>
    </location>
</feature>
<evidence type="ECO:0000256" key="1">
    <source>
        <dbReference type="ARBA" id="ARBA00004127"/>
    </source>
</evidence>
<dbReference type="InterPro" id="IPR023894">
    <property type="entry name" value="Sporulation_SdpB"/>
</dbReference>
<dbReference type="RefSeq" id="WP_307454000.1">
    <property type="nucleotide sequence ID" value="NZ_JAUTAL010000001.1"/>
</dbReference>
<evidence type="ECO:0000256" key="3">
    <source>
        <dbReference type="ARBA" id="ARBA00022989"/>
    </source>
</evidence>
<comment type="caution">
    <text evidence="7">The sequence shown here is derived from an EMBL/GenBank/DDBJ whole genome shotgun (WGS) entry which is preliminary data.</text>
</comment>
<sequence>MKSLILFLERKSIFNERLAFVRSIFALGALLTLLFNNVPELADFELLANKQDMIFVRNIPLTNFSIFYFLGLEVGKYVSILILLSVFTGFIPQVTGLLQAWVHYSICNSFLVVEGGDQIASNLTILLVLICLFDNRLNQWRPERKSEGRKPVNVFFNVYYFLIILQVAIIYLHSGIGKLYNEEWRNGTCAYYWFTHNVFGAPVWIQKIYNIFTLSKFAPLFTWSVIILELLLFACILATNRKLKYIFLIIGLIFHLSIIFTHGLVSFFCSMAAALILYLDDKNIIYLKIKEIFIKNYYGKKV</sequence>
<organism evidence="7 8">
    <name type="scientific">Chryseobacterium camelliae</name>
    <dbReference type="NCBI Taxonomy" id="1265445"/>
    <lineage>
        <taxon>Bacteria</taxon>
        <taxon>Pseudomonadati</taxon>
        <taxon>Bacteroidota</taxon>
        <taxon>Flavobacteriia</taxon>
        <taxon>Flavobacteriales</taxon>
        <taxon>Weeksellaceae</taxon>
        <taxon>Chryseobacterium group</taxon>
        <taxon>Chryseobacterium</taxon>
    </lineage>
</organism>
<keyword evidence="2 5" id="KW-0812">Transmembrane</keyword>
<evidence type="ECO:0000313" key="8">
    <source>
        <dbReference type="Proteomes" id="UP001225072"/>
    </source>
</evidence>
<reference evidence="7 8" key="1">
    <citation type="submission" date="2023-07" db="EMBL/GenBank/DDBJ databases">
        <title>Functional and genomic diversity of the sorghum phyllosphere microbiome.</title>
        <authorList>
            <person name="Shade A."/>
        </authorList>
    </citation>
    <scope>NUCLEOTIDE SEQUENCE [LARGE SCALE GENOMIC DNA]</scope>
    <source>
        <strain evidence="7 8">SORGH_AS_1064</strain>
    </source>
</reference>
<feature type="transmembrane region" description="Helical" evidence="5">
    <location>
        <begin position="77"/>
        <end position="95"/>
    </location>
</feature>
<gene>
    <name evidence="7" type="ORF">QE404_003230</name>
</gene>
<evidence type="ECO:0000259" key="6">
    <source>
        <dbReference type="SMART" id="SM00752"/>
    </source>
</evidence>
<feature type="transmembrane region" description="Helical" evidence="5">
    <location>
        <begin position="115"/>
        <end position="133"/>
    </location>
</feature>
<evidence type="ECO:0000256" key="2">
    <source>
        <dbReference type="ARBA" id="ARBA00022692"/>
    </source>
</evidence>
<keyword evidence="4 5" id="KW-0472">Membrane</keyword>
<evidence type="ECO:0000313" key="7">
    <source>
        <dbReference type="EMBL" id="MDQ1098083.1"/>
    </source>
</evidence>
<dbReference type="EMBL" id="JAUTAL010000001">
    <property type="protein sequence ID" value="MDQ1098083.1"/>
    <property type="molecule type" value="Genomic_DNA"/>
</dbReference>
<feature type="transmembrane region" description="Helical" evidence="5">
    <location>
        <begin position="53"/>
        <end position="70"/>
    </location>
</feature>
<feature type="domain" description="HTTM-like" evidence="6">
    <location>
        <begin position="10"/>
        <end position="283"/>
    </location>
</feature>
<dbReference type="PANTHER" id="PTHR39535:SF2">
    <property type="entry name" value="HTTM DOMAIN-CONTAINING PROTEIN"/>
    <property type="match status" value="1"/>
</dbReference>
<feature type="transmembrane region" description="Helical" evidence="5">
    <location>
        <begin position="20"/>
        <end position="38"/>
    </location>
</feature>
<dbReference type="PANTHER" id="PTHR39535">
    <property type="entry name" value="SPORULATION-DELAYING PROTEIN SDPB"/>
    <property type="match status" value="1"/>
</dbReference>
<keyword evidence="3 5" id="KW-1133">Transmembrane helix</keyword>